<keyword evidence="1" id="KW-0812">Transmembrane</keyword>
<dbReference type="EMBL" id="BORB01000022">
    <property type="protein sequence ID" value="GIN58348.1"/>
    <property type="molecule type" value="Genomic_DNA"/>
</dbReference>
<reference evidence="2 3" key="1">
    <citation type="submission" date="2021-03" db="EMBL/GenBank/DDBJ databases">
        <title>Antimicrobial resistance genes in bacteria isolated from Japanese honey, and their potential for conferring macrolide and lincosamide resistance in the American foulbrood pathogen Paenibacillus larvae.</title>
        <authorList>
            <person name="Okamoto M."/>
            <person name="Kumagai M."/>
            <person name="Kanamori H."/>
            <person name="Takamatsu D."/>
        </authorList>
    </citation>
    <scope>NUCLEOTIDE SEQUENCE [LARGE SCALE GENOMIC DNA]</scope>
    <source>
        <strain evidence="2 3">J8TS2</strain>
    </source>
</reference>
<sequence length="140" mass="16050">MNDFGELLYAGKTDSNKNGFAFILLGIISFVGANFIYAKMMLMVIGGVFILVGLYLLLFKRSDKFSIYENAIVLTLKGQELSIPKEEINRIEYQEVKVRRSPVVSYYPVLILNNENKVLMNKAFNSMINQDFKKIIESYL</sequence>
<keyword evidence="3" id="KW-1185">Reference proteome</keyword>
<accession>A0ABQ4KLS5</accession>
<comment type="caution">
    <text evidence="2">The sequence shown here is derived from an EMBL/GenBank/DDBJ whole genome shotgun (WGS) entry which is preliminary data.</text>
</comment>
<name>A0ABQ4KLS5_9BACI</name>
<evidence type="ECO:0000256" key="1">
    <source>
        <dbReference type="SAM" id="Phobius"/>
    </source>
</evidence>
<evidence type="ECO:0008006" key="4">
    <source>
        <dbReference type="Google" id="ProtNLM"/>
    </source>
</evidence>
<evidence type="ECO:0000313" key="3">
    <source>
        <dbReference type="Proteomes" id="UP000679950"/>
    </source>
</evidence>
<dbReference type="Proteomes" id="UP000679950">
    <property type="component" value="Unassembled WGS sequence"/>
</dbReference>
<keyword evidence="1" id="KW-1133">Transmembrane helix</keyword>
<dbReference type="RefSeq" id="WP_212966581.1">
    <property type="nucleotide sequence ID" value="NZ_BORB01000022.1"/>
</dbReference>
<evidence type="ECO:0000313" key="2">
    <source>
        <dbReference type="EMBL" id="GIN58348.1"/>
    </source>
</evidence>
<gene>
    <name evidence="2" type="ORF">J8TS2_26670</name>
</gene>
<feature type="transmembrane region" description="Helical" evidence="1">
    <location>
        <begin position="20"/>
        <end position="37"/>
    </location>
</feature>
<feature type="transmembrane region" description="Helical" evidence="1">
    <location>
        <begin position="43"/>
        <end position="59"/>
    </location>
</feature>
<proteinExistence type="predicted"/>
<keyword evidence="1" id="KW-0472">Membrane</keyword>
<protein>
    <recommendedName>
        <fullName evidence="4">Photosystem I assembly protein Ycf4</fullName>
    </recommendedName>
</protein>
<organism evidence="2 3">
    <name type="scientific">Lederbergia ruris</name>
    <dbReference type="NCBI Taxonomy" id="217495"/>
    <lineage>
        <taxon>Bacteria</taxon>
        <taxon>Bacillati</taxon>
        <taxon>Bacillota</taxon>
        <taxon>Bacilli</taxon>
        <taxon>Bacillales</taxon>
        <taxon>Bacillaceae</taxon>
        <taxon>Lederbergia</taxon>
    </lineage>
</organism>